<evidence type="ECO:0008006" key="4">
    <source>
        <dbReference type="Google" id="ProtNLM"/>
    </source>
</evidence>
<dbReference type="RefSeq" id="WP_191817200.1">
    <property type="nucleotide sequence ID" value="NZ_JACSQT010000019.1"/>
</dbReference>
<proteinExistence type="predicted"/>
<feature type="signal peptide" evidence="1">
    <location>
        <begin position="1"/>
        <end position="17"/>
    </location>
</feature>
<organism evidence="2 3">
    <name type="scientific">Cytobacillus stercorigallinarum</name>
    <dbReference type="NCBI Taxonomy" id="2762240"/>
    <lineage>
        <taxon>Bacteria</taxon>
        <taxon>Bacillati</taxon>
        <taxon>Bacillota</taxon>
        <taxon>Bacilli</taxon>
        <taxon>Bacillales</taxon>
        <taxon>Bacillaceae</taxon>
        <taxon>Cytobacillus</taxon>
    </lineage>
</organism>
<dbReference type="EMBL" id="JACSQT010000019">
    <property type="protein sequence ID" value="MBD7939538.1"/>
    <property type="molecule type" value="Genomic_DNA"/>
</dbReference>
<protein>
    <recommendedName>
        <fullName evidence="4">Lipoprotein</fullName>
    </recommendedName>
</protein>
<accession>A0ABR8QVL1</accession>
<feature type="chain" id="PRO_5045990231" description="Lipoprotein" evidence="1">
    <location>
        <begin position="18"/>
        <end position="143"/>
    </location>
</feature>
<reference evidence="2 3" key="1">
    <citation type="submission" date="2020-08" db="EMBL/GenBank/DDBJ databases">
        <title>A Genomic Blueprint of the Chicken Gut Microbiome.</title>
        <authorList>
            <person name="Gilroy R."/>
            <person name="Ravi A."/>
            <person name="Getino M."/>
            <person name="Pursley I."/>
            <person name="Horton D.L."/>
            <person name="Alikhan N.-F."/>
            <person name="Baker D."/>
            <person name="Gharbi K."/>
            <person name="Hall N."/>
            <person name="Watson M."/>
            <person name="Adriaenssens E.M."/>
            <person name="Foster-Nyarko E."/>
            <person name="Jarju S."/>
            <person name="Secka A."/>
            <person name="Antonio M."/>
            <person name="Oren A."/>
            <person name="Chaudhuri R."/>
            <person name="La Ragione R.M."/>
            <person name="Hildebrand F."/>
            <person name="Pallen M.J."/>
        </authorList>
    </citation>
    <scope>NUCLEOTIDE SEQUENCE [LARGE SCALE GENOMIC DNA]</scope>
    <source>
        <strain evidence="2 3">Sa5YUA1</strain>
    </source>
</reference>
<keyword evidence="1" id="KW-0732">Signal</keyword>
<dbReference type="PROSITE" id="PS51257">
    <property type="entry name" value="PROKAR_LIPOPROTEIN"/>
    <property type="match status" value="1"/>
</dbReference>
<comment type="caution">
    <text evidence="2">The sequence shown here is derived from an EMBL/GenBank/DDBJ whole genome shotgun (WGS) entry which is preliminary data.</text>
</comment>
<evidence type="ECO:0000256" key="1">
    <source>
        <dbReference type="SAM" id="SignalP"/>
    </source>
</evidence>
<sequence>MRKLITLALLLLLTACASESTEDGKSKEVKASADVVAAETENQPWEKYTAQEVYDLVESGEEVYSLEHAEPLENEFFRLYEAGELTSEWGNYLYVFGAELTAKHPENEEYFKLIANAGVNVKNENYDEAKNKLKDAEALRGAN</sequence>
<name>A0ABR8QVL1_9BACI</name>
<keyword evidence="3" id="KW-1185">Reference proteome</keyword>
<dbReference type="Proteomes" id="UP000657931">
    <property type="component" value="Unassembled WGS sequence"/>
</dbReference>
<evidence type="ECO:0000313" key="2">
    <source>
        <dbReference type="EMBL" id="MBD7939538.1"/>
    </source>
</evidence>
<evidence type="ECO:0000313" key="3">
    <source>
        <dbReference type="Proteomes" id="UP000657931"/>
    </source>
</evidence>
<gene>
    <name evidence="2" type="ORF">H9655_21070</name>
</gene>